<evidence type="ECO:0000313" key="3">
    <source>
        <dbReference type="EMBL" id="RZC81769.1"/>
    </source>
</evidence>
<accession>A0A4Y7LC65</accession>
<evidence type="ECO:0000313" key="4">
    <source>
        <dbReference type="Proteomes" id="UP000316621"/>
    </source>
</evidence>
<keyword evidence="1" id="KW-0175">Coiled coil</keyword>
<gene>
    <name evidence="3" type="ORF">C5167_044342</name>
</gene>
<keyword evidence="4" id="KW-1185">Reference proteome</keyword>
<feature type="coiled-coil region" evidence="1">
    <location>
        <begin position="5"/>
        <end position="46"/>
    </location>
</feature>
<reference evidence="3 4" key="1">
    <citation type="journal article" date="2018" name="Science">
        <title>The opium poppy genome and morphinan production.</title>
        <authorList>
            <person name="Guo L."/>
            <person name="Winzer T."/>
            <person name="Yang X."/>
            <person name="Li Y."/>
            <person name="Ning Z."/>
            <person name="He Z."/>
            <person name="Teodor R."/>
            <person name="Lu Y."/>
            <person name="Bowser T.A."/>
            <person name="Graham I.A."/>
            <person name="Ye K."/>
        </authorList>
    </citation>
    <scope>NUCLEOTIDE SEQUENCE [LARGE SCALE GENOMIC DNA]</scope>
    <source>
        <strain evidence="4">cv. HN1</strain>
        <tissue evidence="3">Leaves</tissue>
    </source>
</reference>
<evidence type="ECO:0000256" key="1">
    <source>
        <dbReference type="SAM" id="Coils"/>
    </source>
</evidence>
<dbReference type="AlphaFoldDB" id="A0A4Y7LC65"/>
<name>A0A4Y7LC65_PAPSO</name>
<organism evidence="3 4">
    <name type="scientific">Papaver somniferum</name>
    <name type="common">Opium poppy</name>
    <dbReference type="NCBI Taxonomy" id="3469"/>
    <lineage>
        <taxon>Eukaryota</taxon>
        <taxon>Viridiplantae</taxon>
        <taxon>Streptophyta</taxon>
        <taxon>Embryophyta</taxon>
        <taxon>Tracheophyta</taxon>
        <taxon>Spermatophyta</taxon>
        <taxon>Magnoliopsida</taxon>
        <taxon>Ranunculales</taxon>
        <taxon>Papaveraceae</taxon>
        <taxon>Papaveroideae</taxon>
        <taxon>Papaver</taxon>
    </lineage>
</organism>
<dbReference type="Proteomes" id="UP000316621">
    <property type="component" value="Chromosome 10"/>
</dbReference>
<proteinExistence type="predicted"/>
<evidence type="ECO:0000256" key="2">
    <source>
        <dbReference type="SAM" id="MobiDB-lite"/>
    </source>
</evidence>
<feature type="coiled-coil region" evidence="1">
    <location>
        <begin position="266"/>
        <end position="320"/>
    </location>
</feature>
<feature type="compositionally biased region" description="Basic and acidic residues" evidence="2">
    <location>
        <begin position="363"/>
        <end position="390"/>
    </location>
</feature>
<feature type="region of interest" description="Disordered" evidence="2">
    <location>
        <begin position="347"/>
        <end position="395"/>
    </location>
</feature>
<sequence>MKYFVEEYKGKYESLLLKFKEQKIECELIKDECKGLKEKIQGLEKRNKKNGGTGGKEMMVKFGYLEDEYRKLEIEERGKCVQLSTEIEGLKSAKKRDDEEIEELKMQATAMGAMVNANVELGKELEDYKAKYLGLVVQLNEKDGLEGKLRETITSLEEENKKMGMDQTEKCLELEKQIEAAKKRADDEFSVVERKCMESEVQVTVSLNYVIELGKELKNQMSIVGRRDNELENYKTTCSGMEKEILGLVKERNAMSERDKMAQDKVAYLEEVVKEMENDKRESEKRALECSKRKEEEDEMESWKKKLMELVRRSSMMEEENLPLKGSQNEVSCMKIDDKISVANMVHPVEPNSKPSSPQGNFEDVRVTDPHYNDNHQEFSENDSDNKKNTSDSMVESVIAVEQQVALETEGNLGDSLVLVEQAAANALPIDVIDIDSENEYIEIVDSEDEKEITMTQPCTVEGKELPPVSTDETFNASEKCVKRPLSLQRDEKGEASSNKAILTPWSQLCSTSKRFRTSEISISRSVRQKDD</sequence>
<protein>
    <submittedName>
        <fullName evidence="3">Uncharacterized protein</fullName>
    </submittedName>
</protein>
<dbReference type="EMBL" id="CM010724">
    <property type="protein sequence ID" value="RZC81769.1"/>
    <property type="molecule type" value="Genomic_DNA"/>
</dbReference>
<dbReference type="Gramene" id="RZC81769">
    <property type="protein sequence ID" value="RZC81769"/>
    <property type="gene ID" value="C5167_044342"/>
</dbReference>